<feature type="compositionally biased region" description="Polar residues" evidence="2">
    <location>
        <begin position="1088"/>
        <end position="1099"/>
    </location>
</feature>
<keyword evidence="1" id="KW-0175">Coiled coil</keyword>
<feature type="compositionally biased region" description="Low complexity" evidence="2">
    <location>
        <begin position="998"/>
        <end position="1032"/>
    </location>
</feature>
<protein>
    <submittedName>
        <fullName evidence="3">Uncharacterized protein</fullName>
    </submittedName>
</protein>
<sequence length="1172" mass="131897">MKTGYGLNTADSLGYLGYGSKPYSSLTYVGSKGYSSPATGIRSKSVFDKDVIMSKVKKPKKTSTEKVEIPLYKKKTFDFTDYAYREAVNRLKFLLTEAYEPAKTTTSFYYRTVDDGKSEASDSQSVVERPSMTEVSKYFPSTAVSRYGSTLGRRYSFLSKDATAGPLKPALSSSSLHPAPSVHTAQSLEVAQPPPELLGFIEKQENYIEQLERESQYCREELSTLLKKVKEVVSENEALTDRSRSKALYQLDSSESEDVEYADRSKGKGPLSGPSIVFESRISELEAQLAQSQIDLKKLFNENEDNKRKLLHGASDVGNADAYRKQVENLQRDKQNLEETVRKLQLSIDQLKDSEACNFSKSQRSRDMIEQVAFERNQAEIEIRRLKDELERQHERVREVQHEMAKRIADERSSAERRYTYHVDQLGGDLSSQWEHATKLQLEVERMKRIESDYKRELNQKSSQIDELKMELKNKTAIFMSDLNQASAEKQSLEQEITSLRLQLERTERQSKVEVSRLNAEITSLRQRLDRADADLLHSKRENLKLADDVASLEKELTLGELNRETRPSKELAKIISDMEAKHTNTVSELEGMIQDQKQLMEKLTAECKSLTHKLEDTTQKHKQEIDYLQENLEYLSKHINTTNPSATATSNDTNQYASTNPAMDDNRYSNDLQATLYNQADSSYPAGIAGSSVTPDASAAAAYASPSPNQSIPPTQDQGPEAMPHAMHHQVTTVEPCQPTQTHSMMAQLEVSELGDSTGILVENHPDPNHVHPIDSSTPSRSNRPNCPETIPSPTMLTPTSAANLDCRDPRSPTKKECGPEAFQRSQSMDVLSWNQSDCHEPVIPLNRTVPEVVQHREAAEDCRANPWPISREPLGSRCNHWQDPSRMAQSTQLTLPQHSNTPLNSSTESSRTRREISNSTRRWTINLQPDMIPRNNSTPISNSTRVTQSSTINNSNRSTISSSTRAISSHMMHSSTPLSKFMMNPATPPEPVQYNNLSHLHLQQQQQQHQRQLQQPHQHSQHNPQHKCPPQQQPHPHHPPAHQQHRLPPAPLEVASSSQENLLAQWNRRKVTELWGIHVPVHHPGQAQTDSDTSNHPLQDDKPPALHPCCSNSLPRQQLPQTCGFQPIASYPKLSISSPSLFGSSPDVSQTPSPTSTVLKNYDAASPNPM</sequence>
<feature type="region of interest" description="Disordered" evidence="2">
    <location>
        <begin position="880"/>
        <end position="1049"/>
    </location>
</feature>
<feature type="region of interest" description="Disordered" evidence="2">
    <location>
        <begin position="249"/>
        <end position="273"/>
    </location>
</feature>
<feature type="compositionally biased region" description="Polar residues" evidence="2">
    <location>
        <begin position="936"/>
        <end position="950"/>
    </location>
</feature>
<dbReference type="GO" id="GO:0005814">
    <property type="term" value="C:centriole"/>
    <property type="evidence" value="ECO:0007669"/>
    <property type="project" value="TreeGrafter"/>
</dbReference>
<dbReference type="Pfam" id="PF15964">
    <property type="entry name" value="CCCAP"/>
    <property type="match status" value="2"/>
</dbReference>
<dbReference type="GO" id="GO:0005813">
    <property type="term" value="C:centrosome"/>
    <property type="evidence" value="ECO:0007669"/>
    <property type="project" value="InterPro"/>
</dbReference>
<feature type="compositionally biased region" description="Polar residues" evidence="2">
    <location>
        <begin position="889"/>
        <end position="905"/>
    </location>
</feature>
<feature type="region of interest" description="Disordered" evidence="2">
    <location>
        <begin position="643"/>
        <end position="669"/>
    </location>
</feature>
<dbReference type="PANTHER" id="PTHR34343:SF1">
    <property type="entry name" value="SEROLOGICALLY DEFINED COLON CANCER ANTIGEN 8"/>
    <property type="match status" value="1"/>
</dbReference>
<feature type="coiled-coil region" evidence="1">
    <location>
        <begin position="587"/>
        <end position="621"/>
    </location>
</feature>
<dbReference type="VEuPathDB" id="VectorBase:AFUN018783"/>
<feature type="compositionally biased region" description="Low complexity" evidence="2">
    <location>
        <begin position="643"/>
        <end position="655"/>
    </location>
</feature>
<feature type="region of interest" description="Disordered" evidence="2">
    <location>
        <begin position="1141"/>
        <end position="1172"/>
    </location>
</feature>
<feature type="coiled-coil region" evidence="1">
    <location>
        <begin position="437"/>
        <end position="542"/>
    </location>
</feature>
<dbReference type="GO" id="GO:0007098">
    <property type="term" value="P:centrosome cycle"/>
    <property type="evidence" value="ECO:0007669"/>
    <property type="project" value="InterPro"/>
</dbReference>
<dbReference type="AlphaFoldDB" id="A0A4Y0BFF8"/>
<feature type="compositionally biased region" description="Low complexity" evidence="2">
    <location>
        <begin position="1141"/>
        <end position="1151"/>
    </location>
</feature>
<evidence type="ECO:0000256" key="1">
    <source>
        <dbReference type="SAM" id="Coils"/>
    </source>
</evidence>
<dbReference type="GO" id="GO:0030010">
    <property type="term" value="P:establishment of cell polarity"/>
    <property type="evidence" value="ECO:0007669"/>
    <property type="project" value="TreeGrafter"/>
</dbReference>
<dbReference type="PANTHER" id="PTHR34343">
    <property type="entry name" value="SEROLOGICALLY DEFINED COLON CANCER ANTIGEN 8"/>
    <property type="match status" value="1"/>
</dbReference>
<feature type="region of interest" description="Disordered" evidence="2">
    <location>
        <begin position="767"/>
        <end position="825"/>
    </location>
</feature>
<dbReference type="GO" id="GO:0035148">
    <property type="term" value="P:tube formation"/>
    <property type="evidence" value="ECO:0007669"/>
    <property type="project" value="TreeGrafter"/>
</dbReference>
<feature type="region of interest" description="Disordered" evidence="2">
    <location>
        <begin position="700"/>
        <end position="732"/>
    </location>
</feature>
<reference evidence="3" key="1">
    <citation type="submission" date="2020-05" db="UniProtKB">
        <authorList>
            <consortium name="EnsemblMetazoa"/>
        </authorList>
    </citation>
    <scope>IDENTIFICATION</scope>
    <source>
        <strain evidence="3">FUMOZ</strain>
    </source>
</reference>
<proteinExistence type="predicted"/>
<feature type="compositionally biased region" description="Basic residues" evidence="2">
    <location>
        <begin position="1037"/>
        <end position="1047"/>
    </location>
</feature>
<name>A0A4Y0BFF8_ANOFN</name>
<dbReference type="EnsemblMetazoa" id="AFUN018783-RA">
    <property type="protein sequence ID" value="AFUN018783-PA"/>
    <property type="gene ID" value="AFUN018783"/>
</dbReference>
<feature type="compositionally biased region" description="Polar residues" evidence="2">
    <location>
        <begin position="776"/>
        <end position="786"/>
    </location>
</feature>
<organism evidence="3">
    <name type="scientific">Anopheles funestus</name>
    <name type="common">African malaria mosquito</name>
    <dbReference type="NCBI Taxonomy" id="62324"/>
    <lineage>
        <taxon>Eukaryota</taxon>
        <taxon>Metazoa</taxon>
        <taxon>Ecdysozoa</taxon>
        <taxon>Arthropoda</taxon>
        <taxon>Hexapoda</taxon>
        <taxon>Insecta</taxon>
        <taxon>Pterygota</taxon>
        <taxon>Neoptera</taxon>
        <taxon>Endopterygota</taxon>
        <taxon>Diptera</taxon>
        <taxon>Nematocera</taxon>
        <taxon>Culicoidea</taxon>
        <taxon>Culicidae</taxon>
        <taxon>Anophelinae</taxon>
        <taxon>Anopheles</taxon>
    </lineage>
</organism>
<feature type="compositionally biased region" description="Low complexity" evidence="2">
    <location>
        <begin position="951"/>
        <end position="971"/>
    </location>
</feature>
<feature type="coiled-coil region" evidence="1">
    <location>
        <begin position="201"/>
        <end position="242"/>
    </location>
</feature>
<evidence type="ECO:0000313" key="3">
    <source>
        <dbReference type="EnsemblMetazoa" id="AFUN018783-PA"/>
    </source>
</evidence>
<dbReference type="STRING" id="62324.A0A4Y0BFF8"/>
<accession>A0A4Y0BFF8</accession>
<feature type="region of interest" description="Disordered" evidence="2">
    <location>
        <begin position="1084"/>
        <end position="1106"/>
    </location>
</feature>
<feature type="compositionally biased region" description="Polar residues" evidence="2">
    <location>
        <begin position="1152"/>
        <end position="1161"/>
    </location>
</feature>
<feature type="coiled-coil region" evidence="1">
    <location>
        <begin position="282"/>
        <end position="407"/>
    </location>
</feature>
<feature type="compositionally biased region" description="Polar residues" evidence="2">
    <location>
        <begin position="793"/>
        <end position="804"/>
    </location>
</feature>
<dbReference type="GO" id="GO:0001764">
    <property type="term" value="P:neuron migration"/>
    <property type="evidence" value="ECO:0007669"/>
    <property type="project" value="TreeGrafter"/>
</dbReference>
<feature type="compositionally biased region" description="Low complexity" evidence="2">
    <location>
        <begin position="700"/>
        <end position="711"/>
    </location>
</feature>
<dbReference type="VEuPathDB" id="VectorBase:AFUN2_010477"/>
<dbReference type="InterPro" id="IPR031887">
    <property type="entry name" value="SDCCAG8"/>
</dbReference>
<evidence type="ECO:0000256" key="2">
    <source>
        <dbReference type="SAM" id="MobiDB-lite"/>
    </source>
</evidence>
<feature type="compositionally biased region" description="Basic and acidic residues" evidence="2">
    <location>
        <begin position="807"/>
        <end position="820"/>
    </location>
</feature>